<keyword evidence="6" id="KW-0966">Cell projection</keyword>
<keyword evidence="6" id="KW-0282">Flagellum</keyword>
<comment type="subcellular location">
    <subcellularLocation>
        <location evidence="1">Cytoplasm</location>
        <location evidence="1">Cytosol</location>
    </subcellularLocation>
</comment>
<protein>
    <recommendedName>
        <fullName evidence="5">Flagellar protein FliT</fullName>
    </recommendedName>
</protein>
<dbReference type="OrthoDB" id="8527993at2"/>
<dbReference type="Proteomes" id="UP000092713">
    <property type="component" value="Unassembled WGS sequence"/>
</dbReference>
<sequence>MNSNDVLSMYENIAGLTNQMVVAARSEDWESLDALEHQCASAASATQVGTVPALSGSSRMRKLELIKQILANDRAICNITEPWMAQLSRAMPAPRAHR</sequence>
<evidence type="ECO:0000256" key="3">
    <source>
        <dbReference type="ARBA" id="ARBA00022795"/>
    </source>
</evidence>
<evidence type="ECO:0000256" key="4">
    <source>
        <dbReference type="ARBA" id="ARBA00023186"/>
    </source>
</evidence>
<evidence type="ECO:0000256" key="5">
    <source>
        <dbReference type="ARBA" id="ARBA00093797"/>
    </source>
</evidence>
<accession>A0A1A7C2Q3</accession>
<reference evidence="6 7" key="1">
    <citation type="submission" date="2016-04" db="EMBL/GenBank/DDBJ databases">
        <title>Draft genome sequence of Janthinobacterium psychrotolerans sp. nov., isolated from freshwater sediments in Denmark.</title>
        <authorList>
            <person name="Gong X."/>
            <person name="Skrivergaard S."/>
            <person name="Korsgaard B.S."/>
            <person name="Schreiber L."/>
            <person name="Marshall I.P."/>
            <person name="Finster K."/>
            <person name="Schramm A."/>
        </authorList>
    </citation>
    <scope>NUCLEOTIDE SEQUENCE [LARGE SCALE GENOMIC DNA]</scope>
    <source>
        <strain evidence="6 7">S3-2</strain>
    </source>
</reference>
<dbReference type="InterPro" id="IPR008622">
    <property type="entry name" value="FliT"/>
</dbReference>
<keyword evidence="6" id="KW-0969">Cilium</keyword>
<keyword evidence="4" id="KW-0143">Chaperone</keyword>
<proteinExistence type="predicted"/>
<keyword evidence="3" id="KW-1005">Bacterial flagellum biogenesis</keyword>
<evidence type="ECO:0000256" key="1">
    <source>
        <dbReference type="ARBA" id="ARBA00004514"/>
    </source>
</evidence>
<dbReference type="GO" id="GO:0044781">
    <property type="term" value="P:bacterial-type flagellum organization"/>
    <property type="evidence" value="ECO:0007669"/>
    <property type="project" value="UniProtKB-KW"/>
</dbReference>
<evidence type="ECO:0000313" key="6">
    <source>
        <dbReference type="EMBL" id="OBV39294.1"/>
    </source>
</evidence>
<name>A0A1A7C2Q3_9BURK</name>
<comment type="caution">
    <text evidence="6">The sequence shown here is derived from an EMBL/GenBank/DDBJ whole genome shotgun (WGS) entry which is preliminary data.</text>
</comment>
<organism evidence="6 7">
    <name type="scientific">Janthinobacterium psychrotolerans</name>
    <dbReference type="NCBI Taxonomy" id="1747903"/>
    <lineage>
        <taxon>Bacteria</taxon>
        <taxon>Pseudomonadati</taxon>
        <taxon>Pseudomonadota</taxon>
        <taxon>Betaproteobacteria</taxon>
        <taxon>Burkholderiales</taxon>
        <taxon>Oxalobacteraceae</taxon>
        <taxon>Janthinobacterium</taxon>
    </lineage>
</organism>
<dbReference type="AlphaFoldDB" id="A0A1A7C2Q3"/>
<dbReference type="Gene3D" id="1.20.58.380">
    <property type="entry name" value="Flagellar protein flit"/>
    <property type="match status" value="1"/>
</dbReference>
<dbReference type="Pfam" id="PF05400">
    <property type="entry name" value="FliT"/>
    <property type="match status" value="1"/>
</dbReference>
<evidence type="ECO:0000256" key="2">
    <source>
        <dbReference type="ARBA" id="ARBA00022490"/>
    </source>
</evidence>
<keyword evidence="7" id="KW-1185">Reference proteome</keyword>
<evidence type="ECO:0000313" key="7">
    <source>
        <dbReference type="Proteomes" id="UP000092713"/>
    </source>
</evidence>
<dbReference type="EMBL" id="LOCQ01000054">
    <property type="protein sequence ID" value="OBV39294.1"/>
    <property type="molecule type" value="Genomic_DNA"/>
</dbReference>
<keyword evidence="2" id="KW-0963">Cytoplasm</keyword>
<gene>
    <name evidence="6" type="ORF">ASR47_1009109</name>
</gene>
<dbReference type="STRING" id="1747903.ASR47_1009109"/>